<protein>
    <submittedName>
        <fullName evidence="1">Uncharacterized protein</fullName>
    </submittedName>
</protein>
<proteinExistence type="predicted"/>
<dbReference type="EMBL" id="FN668639">
    <property type="protein sequence ID" value="CBK20395.2"/>
    <property type="molecule type" value="Genomic_DNA"/>
</dbReference>
<gene>
    <name evidence="1" type="ORF">GSBLH_T00000740001</name>
</gene>
<keyword evidence="2" id="KW-1185">Reference proteome</keyword>
<accession>D8LXU0</accession>
<evidence type="ECO:0000313" key="1">
    <source>
        <dbReference type="EMBL" id="CBK20395.2"/>
    </source>
</evidence>
<sequence length="62" mass="7254">MWGLDINTSITRSLRRYRERSIGHGVEDGIDLTDRVVSRRNHYLFVIELVTTFVESTLLNMT</sequence>
<evidence type="ECO:0000313" key="2">
    <source>
        <dbReference type="Proteomes" id="UP000008312"/>
    </source>
</evidence>
<dbReference type="RefSeq" id="XP_012894443.1">
    <property type="nucleotide sequence ID" value="XM_013038989.1"/>
</dbReference>
<organism evidence="1">
    <name type="scientific">Blastocystis hominis</name>
    <dbReference type="NCBI Taxonomy" id="12968"/>
    <lineage>
        <taxon>Eukaryota</taxon>
        <taxon>Sar</taxon>
        <taxon>Stramenopiles</taxon>
        <taxon>Bigyra</taxon>
        <taxon>Opalozoa</taxon>
        <taxon>Opalinata</taxon>
        <taxon>Blastocystidae</taxon>
        <taxon>Blastocystis</taxon>
    </lineage>
</organism>
<dbReference type="AlphaFoldDB" id="D8LXU0"/>
<reference evidence="1" key="1">
    <citation type="submission" date="2010-02" db="EMBL/GenBank/DDBJ databases">
        <title>Sequencing and annotation of the Blastocystis hominis genome.</title>
        <authorList>
            <person name="Wincker P."/>
        </authorList>
    </citation>
    <scope>NUCLEOTIDE SEQUENCE</scope>
    <source>
        <strain evidence="1">Singapore isolate B</strain>
    </source>
</reference>
<dbReference type="GeneID" id="24918034"/>
<dbReference type="InParanoid" id="D8LXU0"/>
<name>D8LXU0_BLAHO</name>
<dbReference type="Proteomes" id="UP000008312">
    <property type="component" value="Unassembled WGS sequence"/>
</dbReference>